<evidence type="ECO:0000256" key="6">
    <source>
        <dbReference type="SAM" id="Phobius"/>
    </source>
</evidence>
<keyword evidence="2" id="KW-1003">Cell membrane</keyword>
<feature type="transmembrane region" description="Helical" evidence="6">
    <location>
        <begin position="142"/>
        <end position="165"/>
    </location>
</feature>
<feature type="transmembrane region" description="Helical" evidence="6">
    <location>
        <begin position="87"/>
        <end position="109"/>
    </location>
</feature>
<feature type="transmembrane region" description="Helical" evidence="6">
    <location>
        <begin position="286"/>
        <end position="307"/>
    </location>
</feature>
<evidence type="ECO:0000256" key="4">
    <source>
        <dbReference type="ARBA" id="ARBA00022989"/>
    </source>
</evidence>
<evidence type="ECO:0000313" key="8">
    <source>
        <dbReference type="Proteomes" id="UP001260188"/>
    </source>
</evidence>
<dbReference type="RefSeq" id="WP_309665598.1">
    <property type="nucleotide sequence ID" value="NZ_JAVIZA010000001.1"/>
</dbReference>
<dbReference type="PANTHER" id="PTHR30250:SF26">
    <property type="entry name" value="PSMA PROTEIN"/>
    <property type="match status" value="1"/>
</dbReference>
<comment type="subcellular location">
    <subcellularLocation>
        <location evidence="1">Cell membrane</location>
        <topology evidence="1">Multi-pass membrane protein</topology>
    </subcellularLocation>
</comment>
<sequence length="413" mass="42693">MRLFQHDLFRRSALFASSIIASTLVGVFSIPILMAQVGATSWGHLAVLQIAGQFFAVAAAFGWGATGPSMVSAADREDRKSIYVESLVVRGVLTAILVPLAAVAGLALTGQSADVVWLAAITYVAPGLSAGWYLIGTNRPTGLFLFDALPAILGQVTGLVVVSFSPTLASYLWSTATWAVLGIAASCAFVLTRKTDGPARSRTRVSWGHLLRTQMGGASTMLAASVWSAAPTVLVQALSPQSVPMFAMIDRLVKYGVLALAPVLQAIQSWVPEAGAEEVPHRSRRAVAVALAIGGLGGGILAIFAPLASDLLSLGQVSIPVYLAILAGAVFVCESVAQIAGLSSLVALGGTRHLAFSSVVGTCGGVLIACALVWWLGVLGAVLTMLVVAAWLMSYRVVWVGRLSARATAGGLA</sequence>
<feature type="transmembrane region" description="Helical" evidence="6">
    <location>
        <begin position="46"/>
        <end position="66"/>
    </location>
</feature>
<evidence type="ECO:0000256" key="3">
    <source>
        <dbReference type="ARBA" id="ARBA00022692"/>
    </source>
</evidence>
<dbReference type="InterPro" id="IPR050833">
    <property type="entry name" value="Poly_Biosynth_Transport"/>
</dbReference>
<accession>A0ABU1HZR7</accession>
<evidence type="ECO:0000256" key="5">
    <source>
        <dbReference type="ARBA" id="ARBA00023136"/>
    </source>
</evidence>
<evidence type="ECO:0000256" key="1">
    <source>
        <dbReference type="ARBA" id="ARBA00004651"/>
    </source>
</evidence>
<keyword evidence="8" id="KW-1185">Reference proteome</keyword>
<evidence type="ECO:0000313" key="7">
    <source>
        <dbReference type="EMBL" id="MDR6167140.1"/>
    </source>
</evidence>
<dbReference type="PANTHER" id="PTHR30250">
    <property type="entry name" value="PST FAMILY PREDICTED COLANIC ACID TRANSPORTER"/>
    <property type="match status" value="1"/>
</dbReference>
<keyword evidence="5 6" id="KW-0472">Membrane</keyword>
<comment type="caution">
    <text evidence="7">The sequence shown here is derived from an EMBL/GenBank/DDBJ whole genome shotgun (WGS) entry which is preliminary data.</text>
</comment>
<dbReference type="EMBL" id="JAVIZA010000001">
    <property type="protein sequence ID" value="MDR6167140.1"/>
    <property type="molecule type" value="Genomic_DNA"/>
</dbReference>
<feature type="transmembrane region" description="Helical" evidence="6">
    <location>
        <begin position="354"/>
        <end position="375"/>
    </location>
</feature>
<feature type="transmembrane region" description="Helical" evidence="6">
    <location>
        <begin position="171"/>
        <end position="192"/>
    </location>
</feature>
<organism evidence="7 8">
    <name type="scientific">Microbacterium paludicola</name>
    <dbReference type="NCBI Taxonomy" id="300019"/>
    <lineage>
        <taxon>Bacteria</taxon>
        <taxon>Bacillati</taxon>
        <taxon>Actinomycetota</taxon>
        <taxon>Actinomycetes</taxon>
        <taxon>Micrococcales</taxon>
        <taxon>Microbacteriaceae</taxon>
        <taxon>Microbacterium</taxon>
    </lineage>
</organism>
<keyword evidence="4 6" id="KW-1133">Transmembrane helix</keyword>
<reference evidence="7 8" key="1">
    <citation type="submission" date="2023-08" db="EMBL/GenBank/DDBJ databases">
        <title>Functional and genomic diversity of the sorghum phyllosphere microbiome.</title>
        <authorList>
            <person name="Shade A."/>
        </authorList>
    </citation>
    <scope>NUCLEOTIDE SEQUENCE [LARGE SCALE GENOMIC DNA]</scope>
    <source>
        <strain evidence="7 8">SORGH_AS_0919</strain>
    </source>
</reference>
<feature type="transmembrane region" description="Helical" evidence="6">
    <location>
        <begin position="12"/>
        <end position="34"/>
    </location>
</feature>
<evidence type="ECO:0008006" key="9">
    <source>
        <dbReference type="Google" id="ProtNLM"/>
    </source>
</evidence>
<feature type="transmembrane region" description="Helical" evidence="6">
    <location>
        <begin position="319"/>
        <end position="342"/>
    </location>
</feature>
<evidence type="ECO:0000256" key="2">
    <source>
        <dbReference type="ARBA" id="ARBA00022475"/>
    </source>
</evidence>
<keyword evidence="3 6" id="KW-0812">Transmembrane</keyword>
<protein>
    <recommendedName>
        <fullName evidence="9">Polysaccharide biosynthesis protein</fullName>
    </recommendedName>
</protein>
<gene>
    <name evidence="7" type="ORF">QE367_001344</name>
</gene>
<dbReference type="Proteomes" id="UP001260188">
    <property type="component" value="Unassembled WGS sequence"/>
</dbReference>
<feature type="transmembrane region" description="Helical" evidence="6">
    <location>
        <begin position="381"/>
        <end position="399"/>
    </location>
</feature>
<name>A0ABU1HZR7_9MICO</name>
<feature type="transmembrane region" description="Helical" evidence="6">
    <location>
        <begin position="115"/>
        <end position="135"/>
    </location>
</feature>
<proteinExistence type="predicted"/>